<dbReference type="SMART" id="SM00384">
    <property type="entry name" value="AT_hook"/>
    <property type="match status" value="4"/>
</dbReference>
<comment type="caution">
    <text evidence="2">The sequence shown here is derived from an EMBL/GenBank/DDBJ whole genome shotgun (WGS) entry which is preliminary data.</text>
</comment>
<dbReference type="AlphaFoldDB" id="A0A3L8DYM4"/>
<evidence type="ECO:0008006" key="4">
    <source>
        <dbReference type="Google" id="ProtNLM"/>
    </source>
</evidence>
<feature type="compositionally biased region" description="Acidic residues" evidence="1">
    <location>
        <begin position="154"/>
        <end position="170"/>
    </location>
</feature>
<reference evidence="2 3" key="1">
    <citation type="journal article" date="2018" name="Genome Res.">
        <title>The genomic architecture and molecular evolution of ant odorant receptors.</title>
        <authorList>
            <person name="McKenzie S.K."/>
            <person name="Kronauer D.J.C."/>
        </authorList>
    </citation>
    <scope>NUCLEOTIDE SEQUENCE [LARGE SCALE GENOMIC DNA]</scope>
    <source>
        <strain evidence="2">Clonal line C1</strain>
    </source>
</reference>
<feature type="compositionally biased region" description="Basic and acidic residues" evidence="1">
    <location>
        <begin position="17"/>
        <end position="28"/>
    </location>
</feature>
<name>A0A3L8DYM4_OOCBI</name>
<organism evidence="2 3">
    <name type="scientific">Ooceraea biroi</name>
    <name type="common">Clonal raider ant</name>
    <name type="synonym">Cerapachys biroi</name>
    <dbReference type="NCBI Taxonomy" id="2015173"/>
    <lineage>
        <taxon>Eukaryota</taxon>
        <taxon>Metazoa</taxon>
        <taxon>Ecdysozoa</taxon>
        <taxon>Arthropoda</taxon>
        <taxon>Hexapoda</taxon>
        <taxon>Insecta</taxon>
        <taxon>Pterygota</taxon>
        <taxon>Neoptera</taxon>
        <taxon>Endopterygota</taxon>
        <taxon>Hymenoptera</taxon>
        <taxon>Apocrita</taxon>
        <taxon>Aculeata</taxon>
        <taxon>Formicoidea</taxon>
        <taxon>Formicidae</taxon>
        <taxon>Dorylinae</taxon>
        <taxon>Ooceraea</taxon>
    </lineage>
</organism>
<dbReference type="OrthoDB" id="7474542at2759"/>
<dbReference type="PRINTS" id="PR00929">
    <property type="entry name" value="ATHOOK"/>
</dbReference>
<dbReference type="Proteomes" id="UP000279307">
    <property type="component" value="Chromosome 2"/>
</dbReference>
<feature type="compositionally biased region" description="Polar residues" evidence="1">
    <location>
        <begin position="1"/>
        <end position="15"/>
    </location>
</feature>
<accession>A0A3L8DYM4</accession>
<protein>
    <recommendedName>
        <fullName evidence="4">High mobility group protein I</fullName>
    </recommendedName>
</protein>
<dbReference type="Pfam" id="PF02178">
    <property type="entry name" value="AT_hook"/>
    <property type="match status" value="4"/>
</dbReference>
<evidence type="ECO:0000313" key="2">
    <source>
        <dbReference type="EMBL" id="RLU25570.1"/>
    </source>
</evidence>
<gene>
    <name evidence="2" type="ORF">DMN91_001727</name>
</gene>
<evidence type="ECO:0000256" key="1">
    <source>
        <dbReference type="SAM" id="MobiDB-lite"/>
    </source>
</evidence>
<sequence length="170" mass="18682">MRISARSTAAPTNIRDTAAKRAESRESRSVPSAHTAGERVGRRARTFNGIINMSDDNSPVVEEQKKKRGRPAKADKNAVKEGPKKRGRPAAEKNNAVRPSKSDNEDEAPPGPVKKGRGRPKGSHKKKQGPPKGTTTSPRGRGRPKKTEEKPEITGEDEDEQEEEEEEEEN</sequence>
<dbReference type="InterPro" id="IPR017956">
    <property type="entry name" value="AT_hook_DNA-bd_motif"/>
</dbReference>
<feature type="region of interest" description="Disordered" evidence="1">
    <location>
        <begin position="1"/>
        <end position="170"/>
    </location>
</feature>
<feature type="compositionally biased region" description="Basic and acidic residues" evidence="1">
    <location>
        <begin position="72"/>
        <end position="84"/>
    </location>
</feature>
<proteinExistence type="predicted"/>
<dbReference type="EMBL" id="QOIP01000002">
    <property type="protein sequence ID" value="RLU25570.1"/>
    <property type="molecule type" value="Genomic_DNA"/>
</dbReference>
<feature type="compositionally biased region" description="Basic residues" evidence="1">
    <location>
        <begin position="114"/>
        <end position="129"/>
    </location>
</feature>
<dbReference type="GO" id="GO:0003677">
    <property type="term" value="F:DNA binding"/>
    <property type="evidence" value="ECO:0007669"/>
    <property type="project" value="InterPro"/>
</dbReference>
<evidence type="ECO:0000313" key="3">
    <source>
        <dbReference type="Proteomes" id="UP000279307"/>
    </source>
</evidence>